<keyword evidence="10" id="KW-0645">Protease</keyword>
<keyword evidence="4" id="KW-0378">Hydrolase</keyword>
<feature type="transmembrane region" description="Helical" evidence="7">
    <location>
        <begin position="266"/>
        <end position="285"/>
    </location>
</feature>
<evidence type="ECO:0000256" key="7">
    <source>
        <dbReference type="SAM" id="Phobius"/>
    </source>
</evidence>
<evidence type="ECO:0000256" key="3">
    <source>
        <dbReference type="ARBA" id="ARBA00022692"/>
    </source>
</evidence>
<comment type="caution">
    <text evidence="10">The sequence shown here is derived from an EMBL/GenBank/DDBJ whole genome shotgun (WGS) entry which is preliminary data.</text>
</comment>
<comment type="similarity">
    <text evidence="2">Belongs to the peptidase S54 family.</text>
</comment>
<keyword evidence="3 7" id="KW-0812">Transmembrane</keyword>
<accession>A0A7C4QPU1</accession>
<feature type="domain" description="DUF6576" evidence="9">
    <location>
        <begin position="333"/>
        <end position="363"/>
    </location>
</feature>
<evidence type="ECO:0000256" key="4">
    <source>
        <dbReference type="ARBA" id="ARBA00022801"/>
    </source>
</evidence>
<dbReference type="AlphaFoldDB" id="A0A7C4QPU1"/>
<dbReference type="InterPro" id="IPR050925">
    <property type="entry name" value="Rhomboid_protease_S54"/>
</dbReference>
<proteinExistence type="inferred from homology"/>
<dbReference type="Pfam" id="PF01694">
    <property type="entry name" value="Rhomboid"/>
    <property type="match status" value="1"/>
</dbReference>
<dbReference type="EMBL" id="DSVQ01000015">
    <property type="protein sequence ID" value="HGT39823.1"/>
    <property type="molecule type" value="Genomic_DNA"/>
</dbReference>
<evidence type="ECO:0000256" key="6">
    <source>
        <dbReference type="ARBA" id="ARBA00023136"/>
    </source>
</evidence>
<dbReference type="InterPro" id="IPR022764">
    <property type="entry name" value="Peptidase_S54_rhomboid_dom"/>
</dbReference>
<dbReference type="GO" id="GO:0006508">
    <property type="term" value="P:proteolysis"/>
    <property type="evidence" value="ECO:0007669"/>
    <property type="project" value="UniProtKB-KW"/>
</dbReference>
<protein>
    <submittedName>
        <fullName evidence="10">Rhomboid family intramembrane serine protease</fullName>
    </submittedName>
</protein>
<evidence type="ECO:0000256" key="5">
    <source>
        <dbReference type="ARBA" id="ARBA00022989"/>
    </source>
</evidence>
<evidence type="ECO:0000259" key="8">
    <source>
        <dbReference type="Pfam" id="PF01694"/>
    </source>
</evidence>
<feature type="transmembrane region" description="Helical" evidence="7">
    <location>
        <begin position="231"/>
        <end position="251"/>
    </location>
</feature>
<keyword evidence="6 7" id="KW-0472">Membrane</keyword>
<dbReference type="SUPFAM" id="SSF144091">
    <property type="entry name" value="Rhomboid-like"/>
    <property type="match status" value="1"/>
</dbReference>
<feature type="transmembrane region" description="Helical" evidence="7">
    <location>
        <begin position="207"/>
        <end position="224"/>
    </location>
</feature>
<evidence type="ECO:0000259" key="9">
    <source>
        <dbReference type="Pfam" id="PF20216"/>
    </source>
</evidence>
<reference evidence="10" key="1">
    <citation type="journal article" date="2020" name="mSystems">
        <title>Genome- and Community-Level Interaction Insights into Carbon Utilization and Element Cycling Functions of Hydrothermarchaeota in Hydrothermal Sediment.</title>
        <authorList>
            <person name="Zhou Z."/>
            <person name="Liu Y."/>
            <person name="Xu W."/>
            <person name="Pan J."/>
            <person name="Luo Z.H."/>
            <person name="Li M."/>
        </authorList>
    </citation>
    <scope>NUCLEOTIDE SEQUENCE [LARGE SCALE GENOMIC DNA]</scope>
    <source>
        <strain evidence="10">SpSt-508</strain>
    </source>
</reference>
<feature type="domain" description="Peptidase S54 rhomboid" evidence="8">
    <location>
        <begin position="136"/>
        <end position="285"/>
    </location>
</feature>
<organism evidence="10">
    <name type="scientific">Schlesneria paludicola</name>
    <dbReference type="NCBI Taxonomy" id="360056"/>
    <lineage>
        <taxon>Bacteria</taxon>
        <taxon>Pseudomonadati</taxon>
        <taxon>Planctomycetota</taxon>
        <taxon>Planctomycetia</taxon>
        <taxon>Planctomycetales</taxon>
        <taxon>Planctomycetaceae</taxon>
        <taxon>Schlesneria</taxon>
    </lineage>
</organism>
<sequence length="369" mass="41617">MPCVACSSRTSSWCSSCPSRCPRSRVAIDRGCPARCAATVAICGSRPSYPRARRAQDRMGLTSRDYFRDETARHPGWLSGAPACKWLIAITCATFLLQLVMTEKPVVELTPAGPVRAAPVSLMDEWFAVDPAAVARGQVWRLITNAFLHSRHDPLHLLFNMLVLWWFGSTVESLYGSREFTWFYLTAALIGGLGFTLWGWWMRDPTPAIGASGAVMAVLMLFACHFPHSRIYLFGIIGIEARWLVALYAFFDLYPVLLELGGGMRSGRIAHVIHLSGLAFGWLYYTRQWRLSKGWAGWNWRRLFPRRSAAAELKVFHPEPSPDDGDFPLDLDAEVDRILAKIHDQGSESLTAHERAILTRASERYKRRR</sequence>
<dbReference type="Gene3D" id="1.20.1540.10">
    <property type="entry name" value="Rhomboid-like"/>
    <property type="match status" value="1"/>
</dbReference>
<dbReference type="Pfam" id="PF20216">
    <property type="entry name" value="DUF6576"/>
    <property type="match status" value="1"/>
</dbReference>
<dbReference type="PANTHER" id="PTHR43731:SF14">
    <property type="entry name" value="PRESENILIN-ASSOCIATED RHOMBOID-LIKE PROTEIN, MITOCHONDRIAL"/>
    <property type="match status" value="1"/>
</dbReference>
<evidence type="ECO:0000256" key="2">
    <source>
        <dbReference type="ARBA" id="ARBA00009045"/>
    </source>
</evidence>
<dbReference type="GO" id="GO:0004252">
    <property type="term" value="F:serine-type endopeptidase activity"/>
    <property type="evidence" value="ECO:0007669"/>
    <property type="project" value="InterPro"/>
</dbReference>
<comment type="subcellular location">
    <subcellularLocation>
        <location evidence="1">Membrane</location>
        <topology evidence="1">Multi-pass membrane protein</topology>
    </subcellularLocation>
</comment>
<feature type="transmembrane region" description="Helical" evidence="7">
    <location>
        <begin position="182"/>
        <end position="201"/>
    </location>
</feature>
<dbReference type="InterPro" id="IPR035952">
    <property type="entry name" value="Rhomboid-like_sf"/>
</dbReference>
<gene>
    <name evidence="10" type="ORF">ENS64_11270</name>
</gene>
<keyword evidence="5 7" id="KW-1133">Transmembrane helix</keyword>
<evidence type="ECO:0000313" key="10">
    <source>
        <dbReference type="EMBL" id="HGT39823.1"/>
    </source>
</evidence>
<dbReference type="PANTHER" id="PTHR43731">
    <property type="entry name" value="RHOMBOID PROTEASE"/>
    <property type="match status" value="1"/>
</dbReference>
<name>A0A7C4QPU1_9PLAN</name>
<dbReference type="InterPro" id="IPR046483">
    <property type="entry name" value="DUF6576"/>
</dbReference>
<dbReference type="GO" id="GO:0016020">
    <property type="term" value="C:membrane"/>
    <property type="evidence" value="ECO:0007669"/>
    <property type="project" value="UniProtKB-SubCell"/>
</dbReference>
<evidence type="ECO:0000256" key="1">
    <source>
        <dbReference type="ARBA" id="ARBA00004141"/>
    </source>
</evidence>